<dbReference type="Proteomes" id="UP001523216">
    <property type="component" value="Unassembled WGS sequence"/>
</dbReference>
<dbReference type="Gene3D" id="2.60.120.10">
    <property type="entry name" value="Jelly Rolls"/>
    <property type="match status" value="1"/>
</dbReference>
<reference evidence="1 2" key="1">
    <citation type="submission" date="2022-06" db="EMBL/GenBank/DDBJ databases">
        <title>Actinoplanes abujensis sp. nov., isolated from Nigerian arid soil.</title>
        <authorList>
            <person name="Ding P."/>
        </authorList>
    </citation>
    <scope>NUCLEOTIDE SEQUENCE [LARGE SCALE GENOMIC DNA]</scope>
    <source>
        <strain evidence="2">TRM88002</strain>
    </source>
</reference>
<dbReference type="InterPro" id="IPR011051">
    <property type="entry name" value="RmlC_Cupin_sf"/>
</dbReference>
<dbReference type="SUPFAM" id="SSF51182">
    <property type="entry name" value="RmlC-like cupins"/>
    <property type="match status" value="1"/>
</dbReference>
<proteinExistence type="predicted"/>
<evidence type="ECO:0000313" key="2">
    <source>
        <dbReference type="Proteomes" id="UP001523216"/>
    </source>
</evidence>
<dbReference type="PANTHER" id="PTHR37694:SF1">
    <property type="entry name" value="SLR8022 PROTEIN"/>
    <property type="match status" value="1"/>
</dbReference>
<sequence length="111" mass="12002">MQSTHLTDLARRLLDEARTAHSGRSAHTLFGRHEHQLRQTVIALAAGHELAEHNSPSEATLQVLSGRVTIHAPSGTWTGTAGDHVIIPDERHGLRAEEDSAILLTVLAPRG</sequence>
<dbReference type="CDD" id="cd02230">
    <property type="entry name" value="cupin_HP0902-like"/>
    <property type="match status" value="1"/>
</dbReference>
<evidence type="ECO:0000313" key="1">
    <source>
        <dbReference type="EMBL" id="MCM4082289.1"/>
    </source>
</evidence>
<dbReference type="EMBL" id="JAMQOL010000047">
    <property type="protein sequence ID" value="MCM4082289.1"/>
    <property type="molecule type" value="Genomic_DNA"/>
</dbReference>
<keyword evidence="2" id="KW-1185">Reference proteome</keyword>
<dbReference type="RefSeq" id="WP_251802006.1">
    <property type="nucleotide sequence ID" value="NZ_JAMQOL010000047.1"/>
</dbReference>
<dbReference type="PANTHER" id="PTHR37694">
    <property type="entry name" value="SLR8022 PROTEIN"/>
    <property type="match status" value="1"/>
</dbReference>
<name>A0ABT0Y8C6_9ACTN</name>
<dbReference type="InterPro" id="IPR014710">
    <property type="entry name" value="RmlC-like_jellyroll"/>
</dbReference>
<gene>
    <name evidence="1" type="ORF">LXN57_32450</name>
</gene>
<accession>A0ABT0Y8C6</accession>
<comment type="caution">
    <text evidence="1">The sequence shown here is derived from an EMBL/GenBank/DDBJ whole genome shotgun (WGS) entry which is preliminary data.</text>
</comment>
<organism evidence="1 2">
    <name type="scientific">Paractinoplanes hotanensis</name>
    <dbReference type="NCBI Taxonomy" id="2906497"/>
    <lineage>
        <taxon>Bacteria</taxon>
        <taxon>Bacillati</taxon>
        <taxon>Actinomycetota</taxon>
        <taxon>Actinomycetes</taxon>
        <taxon>Micromonosporales</taxon>
        <taxon>Micromonosporaceae</taxon>
        <taxon>Paractinoplanes</taxon>
    </lineage>
</organism>
<protein>
    <submittedName>
        <fullName evidence="1">Cupin domain-containing protein</fullName>
    </submittedName>
</protein>